<evidence type="ECO:0000256" key="10">
    <source>
        <dbReference type="ARBA" id="ARBA00030772"/>
    </source>
</evidence>
<comment type="similarity">
    <text evidence="2">Belongs to the GSP N family.</text>
</comment>
<keyword evidence="13" id="KW-1185">Reference proteome</keyword>
<feature type="transmembrane region" description="Helical" evidence="11">
    <location>
        <begin position="15"/>
        <end position="40"/>
    </location>
</feature>
<evidence type="ECO:0000256" key="2">
    <source>
        <dbReference type="ARBA" id="ARBA00007208"/>
    </source>
</evidence>
<evidence type="ECO:0000256" key="3">
    <source>
        <dbReference type="ARBA" id="ARBA00021563"/>
    </source>
</evidence>
<keyword evidence="8" id="KW-0653">Protein transport</keyword>
<keyword evidence="7 11" id="KW-0812">Transmembrane</keyword>
<reference evidence="12 13" key="1">
    <citation type="submission" date="2017-09" db="EMBL/GenBank/DDBJ databases">
        <title>The draft genome sequences of Marinobacter sp. PWS21.</title>
        <authorList>
            <person name="Cao J."/>
        </authorList>
    </citation>
    <scope>NUCLEOTIDE SEQUENCE [LARGE SCALE GENOMIC DNA]</scope>
    <source>
        <strain evidence="12 13">PWS21</strain>
    </source>
</reference>
<evidence type="ECO:0000313" key="13">
    <source>
        <dbReference type="Proteomes" id="UP000231409"/>
    </source>
</evidence>
<keyword evidence="6" id="KW-0997">Cell inner membrane</keyword>
<sequence>MTDAPTKRFLRPGKLALLILLGVLVYFCALVVLIPAGWVWQQASSRVVLPPQIQIHQVSGKVWAGAAVASVQGIPVQLDWRLGLPSLSGLTLPVGFDARTAQSSLQGNLEVAWPASARLNARGSVHVPEFETLIRQSGGAMLEGDIAIDRLQLELTDRKIRQASGYGRWPGGMVTWPMGAQTGSARFPPMEATLDSAANGVALTVMEQGGGGPAAVANILANGMLELRVFKRMVDLAGQPWSGAASPDDVIFSVRQPLLPGGRL</sequence>
<organism evidence="12 13">
    <name type="scientific">Marinobacter profundi</name>
    <dbReference type="NCBI Taxonomy" id="2666256"/>
    <lineage>
        <taxon>Bacteria</taxon>
        <taxon>Pseudomonadati</taxon>
        <taxon>Pseudomonadota</taxon>
        <taxon>Gammaproteobacteria</taxon>
        <taxon>Pseudomonadales</taxon>
        <taxon>Marinobacteraceae</taxon>
        <taxon>Marinobacter</taxon>
    </lineage>
</organism>
<evidence type="ECO:0000256" key="8">
    <source>
        <dbReference type="ARBA" id="ARBA00022927"/>
    </source>
</evidence>
<dbReference type="EMBL" id="NTFH01000001">
    <property type="protein sequence ID" value="PHQ17081.1"/>
    <property type="molecule type" value="Genomic_DNA"/>
</dbReference>
<comment type="subcellular location">
    <subcellularLocation>
        <location evidence="1">Cell inner membrane</location>
    </subcellularLocation>
</comment>
<keyword evidence="9 11" id="KW-0472">Membrane</keyword>
<keyword evidence="4" id="KW-0813">Transport</keyword>
<evidence type="ECO:0000256" key="5">
    <source>
        <dbReference type="ARBA" id="ARBA00022475"/>
    </source>
</evidence>
<evidence type="ECO:0000256" key="9">
    <source>
        <dbReference type="ARBA" id="ARBA00023136"/>
    </source>
</evidence>
<evidence type="ECO:0000256" key="11">
    <source>
        <dbReference type="SAM" id="Phobius"/>
    </source>
</evidence>
<proteinExistence type="inferred from homology"/>
<evidence type="ECO:0000313" key="12">
    <source>
        <dbReference type="EMBL" id="PHQ17081.1"/>
    </source>
</evidence>
<dbReference type="GO" id="GO:0015627">
    <property type="term" value="C:type II protein secretion system complex"/>
    <property type="evidence" value="ECO:0007669"/>
    <property type="project" value="InterPro"/>
</dbReference>
<evidence type="ECO:0000256" key="4">
    <source>
        <dbReference type="ARBA" id="ARBA00022448"/>
    </source>
</evidence>
<dbReference type="GO" id="GO:0015628">
    <property type="term" value="P:protein secretion by the type II secretion system"/>
    <property type="evidence" value="ECO:0007669"/>
    <property type="project" value="InterPro"/>
</dbReference>
<dbReference type="Proteomes" id="UP000231409">
    <property type="component" value="Unassembled WGS sequence"/>
</dbReference>
<comment type="caution">
    <text evidence="12">The sequence shown here is derived from an EMBL/GenBank/DDBJ whole genome shotgun (WGS) entry which is preliminary data.</text>
</comment>
<evidence type="ECO:0000256" key="7">
    <source>
        <dbReference type="ARBA" id="ARBA00022692"/>
    </source>
</evidence>
<keyword evidence="5" id="KW-1003">Cell membrane</keyword>
<accession>A0A2G1URE7</accession>
<name>A0A2G1URE7_9GAMM</name>
<protein>
    <recommendedName>
        <fullName evidence="3">Type II secretion system protein N</fullName>
    </recommendedName>
    <alternativeName>
        <fullName evidence="10">General secretion pathway protein N</fullName>
    </alternativeName>
</protein>
<evidence type="ECO:0000256" key="1">
    <source>
        <dbReference type="ARBA" id="ARBA00004533"/>
    </source>
</evidence>
<dbReference type="InterPro" id="IPR022792">
    <property type="entry name" value="T2SS_protein-GspN"/>
</dbReference>
<dbReference type="AlphaFoldDB" id="A0A2G1URE7"/>
<evidence type="ECO:0000256" key="6">
    <source>
        <dbReference type="ARBA" id="ARBA00022519"/>
    </source>
</evidence>
<keyword evidence="11" id="KW-1133">Transmembrane helix</keyword>
<dbReference type="Pfam" id="PF01203">
    <property type="entry name" value="T2SSN"/>
    <property type="match status" value="1"/>
</dbReference>
<dbReference type="GO" id="GO:0005886">
    <property type="term" value="C:plasma membrane"/>
    <property type="evidence" value="ECO:0007669"/>
    <property type="project" value="UniProtKB-SubCell"/>
</dbReference>
<dbReference type="RefSeq" id="WP_099612760.1">
    <property type="nucleotide sequence ID" value="NZ_KZ319367.1"/>
</dbReference>
<gene>
    <name evidence="12" type="ORF">CLH61_00525</name>
</gene>